<feature type="binding site" evidence="13">
    <location>
        <position position="779"/>
    </location>
    <ligand>
        <name>ATP</name>
        <dbReference type="ChEBI" id="CHEBI:30616"/>
    </ligand>
</feature>
<feature type="transmembrane region" description="Helical" evidence="15">
    <location>
        <begin position="1047"/>
        <end position="1067"/>
    </location>
</feature>
<dbReference type="InterPro" id="IPR032630">
    <property type="entry name" value="P_typ_ATPase_c"/>
</dbReference>
<sequence length="1354" mass="153739">MDYELEVFEVYDDSDQQTSKRHSKHTRKKCKQKQKAAVLGLESTDNDLSKSKSSVLGSDRRHLSVRESILSVFTKLVVWRDQRRYQTTVPDRIDSPHTSKDFRKGYIPCDNQRRIHANDRTFNSQFRYASNYIKTSKYSLLTFLPLNLFEQFQRLANFYFLCLLVLQLIPAISSLTPVTTALPLIGVLGLTAVKDAYDDIQRHISDSHVNNRKSRVVRKGQLVKEKWSAVQVGDIIRMDNNQFIAADVLILTSSEPNGLCYIETSELDGETNLKIRQCLVETAEMAQDDALLSEFDGEIICEMPNNLLNKFEGVLIWKGKSHSLDNDKIMLRGCRLRNTQWCYGVVVFAGKDTKLMQNSGKSKFKRTSIDRLLNFLIIGIVFFLLSMCLFCMVACGIWESLVGQYFQTYLPWDTLVPTEPMGGATIIALLVFFSYAIVLNTVVPISLYVSVEVIRFVQSFLINWDEQMYYDKTGTHAKARTTTLNEELGQIEYIFSDKTGTLTQNIMTFNKCSIAAQSYGDVIDQRTGDVMEITDDTEPLDFSFNPNYEPEFRFYDRHLLDAVRRRDADVYSFFRLLALCHTVMSDQSDGKLEYQAQSPDEAALVSAARNFGFVFKERSPNSITIEVMGVKEVYEVLCILDFNNVRKRMSVILRRDGKLKLYCKGADSVIYERLKNTQDDVKHKTQEHLNKFAGEGLRTLVLACCDLDEVYFNNWKQRHQEAAVSMEDRDEKLDALYEEIEKDLELIGVTAIEDKLQDGVPQTIANLILANIKIWVLTGDKQETAINIGYSCQLLTDELVDLFIVDASSYDEVQQQLLKFRDNIKIVHTFQPQPRSPKDVNQTSNGRLETGESSKSGHVTTPHVIAHPPAVSVVTFSTELGIHDENDIHEETPGGFAIVVNGNSLVHCLHPQLERLFLEVVMQCKSVICCRVTPLQKALVVELVKKNKQAVTLAVGDGANDVSMIKAAHIGVGISGQEGMQAVLASDYSIAQFRFLERLLLVHGRWSYYRMCSFLRYFFNKNFAFTLCHFWYAFFCGFSAQTVFDPMYISIYNLFYTSLPVLGVGIFDQDVNDKNSVIFPKLYTPGHLNLFFNKKEFFRSALQGCFVSMVLFFVPFGTYYDAVGPNGHGLSDYMLFCSVTAAILVIVNTAQIALDTMYWTVFNHVMIWGSLGFYFVADNFYNYLCHGPYVGALIKAMSELNFWFTTVLVVIISIMPVLAWRFYFVDVFPTLSDRVRLKQRMAQVRTRHSMDILRTPSARRVRRSIRSGYAFAHQEGFGRLITSGKIMRKLPNPEFNIPNIMNKLNMTSGNDNHNHHHNKAATSSAGGVTASPSDGSSSGGAGRAPIQDLDTINL</sequence>
<evidence type="ECO:0000256" key="13">
    <source>
        <dbReference type="PIRSR" id="PIRSR606539-2"/>
    </source>
</evidence>
<organism evidence="19 20">
    <name type="scientific">Psylliodes chrysocephalus</name>
    <dbReference type="NCBI Taxonomy" id="3402493"/>
    <lineage>
        <taxon>Eukaryota</taxon>
        <taxon>Metazoa</taxon>
        <taxon>Ecdysozoa</taxon>
        <taxon>Arthropoda</taxon>
        <taxon>Hexapoda</taxon>
        <taxon>Insecta</taxon>
        <taxon>Pterygota</taxon>
        <taxon>Neoptera</taxon>
        <taxon>Endopterygota</taxon>
        <taxon>Coleoptera</taxon>
        <taxon>Polyphaga</taxon>
        <taxon>Cucujiformia</taxon>
        <taxon>Chrysomeloidea</taxon>
        <taxon>Chrysomelidae</taxon>
        <taxon>Galerucinae</taxon>
        <taxon>Alticini</taxon>
        <taxon>Psylliodes</taxon>
    </lineage>
</organism>
<dbReference type="SUPFAM" id="SSF81653">
    <property type="entry name" value="Calcium ATPase, transduction domain A"/>
    <property type="match status" value="1"/>
</dbReference>
<feature type="transmembrane region" description="Helical" evidence="15">
    <location>
        <begin position="372"/>
        <end position="401"/>
    </location>
</feature>
<feature type="binding site" evidence="13">
    <location>
        <position position="960"/>
    </location>
    <ligand>
        <name>ATP</name>
        <dbReference type="ChEBI" id="CHEBI:30616"/>
    </ligand>
</feature>
<dbReference type="EC" id="7.6.2.1" evidence="15"/>
<dbReference type="InterPro" id="IPR036412">
    <property type="entry name" value="HAD-like_sf"/>
</dbReference>
<feature type="binding site" evidence="13">
    <location>
        <position position="498"/>
    </location>
    <ligand>
        <name>ATP</name>
        <dbReference type="ChEBI" id="CHEBI:30616"/>
    </ligand>
</feature>
<comment type="cofactor">
    <cofactor evidence="14">
        <name>Mg(2+)</name>
        <dbReference type="ChEBI" id="CHEBI:18420"/>
    </cofactor>
</comment>
<feature type="transmembrane region" description="Helical" evidence="15">
    <location>
        <begin position="1133"/>
        <end position="1154"/>
    </location>
</feature>
<accession>A0A9P0D3I5</accession>
<dbReference type="InterPro" id="IPR032631">
    <property type="entry name" value="P-type_ATPase_N"/>
</dbReference>
<feature type="transmembrane region" description="Helical" evidence="15">
    <location>
        <begin position="178"/>
        <end position="197"/>
    </location>
</feature>
<feature type="binding site" evidence="13">
    <location>
        <position position="664"/>
    </location>
    <ligand>
        <name>ATP</name>
        <dbReference type="ChEBI" id="CHEBI:30616"/>
    </ligand>
</feature>
<feature type="compositionally biased region" description="Low complexity" evidence="16">
    <location>
        <begin position="1320"/>
        <end position="1336"/>
    </location>
</feature>
<feature type="region of interest" description="Disordered" evidence="16">
    <location>
        <begin position="831"/>
        <end position="861"/>
    </location>
</feature>
<dbReference type="FunFam" id="3.40.50.1000:FF:000001">
    <property type="entry name" value="Phospholipid-transporting ATPase IC"/>
    <property type="match status" value="1"/>
</dbReference>
<evidence type="ECO:0000259" key="17">
    <source>
        <dbReference type="Pfam" id="PF16209"/>
    </source>
</evidence>
<proteinExistence type="inferred from homology"/>
<keyword evidence="6 13" id="KW-0067">ATP-binding</keyword>
<evidence type="ECO:0000256" key="2">
    <source>
        <dbReference type="ARBA" id="ARBA00008109"/>
    </source>
</evidence>
<dbReference type="InterPro" id="IPR023298">
    <property type="entry name" value="ATPase_P-typ_TM_dom_sf"/>
</dbReference>
<reference evidence="19" key="1">
    <citation type="submission" date="2022-01" db="EMBL/GenBank/DDBJ databases">
        <authorList>
            <person name="King R."/>
        </authorList>
    </citation>
    <scope>NUCLEOTIDE SEQUENCE</scope>
</reference>
<keyword evidence="4 14" id="KW-0479">Metal-binding</keyword>
<dbReference type="InterPro" id="IPR018303">
    <property type="entry name" value="ATPase_P-typ_P_site"/>
</dbReference>
<keyword evidence="9 15" id="KW-1133">Transmembrane helix</keyword>
<dbReference type="OrthoDB" id="377733at2759"/>
<dbReference type="SFLD" id="SFLDG00002">
    <property type="entry name" value="C1.7:_P-type_atpase_like"/>
    <property type="match status" value="1"/>
</dbReference>
<evidence type="ECO:0000256" key="5">
    <source>
        <dbReference type="ARBA" id="ARBA00022741"/>
    </source>
</evidence>
<dbReference type="Gene3D" id="3.40.1110.10">
    <property type="entry name" value="Calcium-transporting ATPase, cytoplasmic domain N"/>
    <property type="match status" value="1"/>
</dbReference>
<dbReference type="SUPFAM" id="SSF81660">
    <property type="entry name" value="Metal cation-transporting ATPase, ATP-binding domain N"/>
    <property type="match status" value="1"/>
</dbReference>
<feature type="domain" description="P-type ATPase N-terminal" evidence="17">
    <location>
        <begin position="115"/>
        <end position="180"/>
    </location>
</feature>
<evidence type="ECO:0000256" key="6">
    <source>
        <dbReference type="ARBA" id="ARBA00022840"/>
    </source>
</evidence>
<feature type="transmembrane region" description="Helical" evidence="15">
    <location>
        <begin position="1101"/>
        <end position="1121"/>
    </location>
</feature>
<feature type="transmembrane region" description="Helical" evidence="15">
    <location>
        <begin position="1161"/>
        <end position="1181"/>
    </location>
</feature>
<keyword evidence="10 15" id="KW-0472">Membrane</keyword>
<dbReference type="PANTHER" id="PTHR24092:SF190">
    <property type="entry name" value="PHOSPHOLIPID-TRANSPORTING ATPASE"/>
    <property type="match status" value="1"/>
</dbReference>
<evidence type="ECO:0000256" key="12">
    <source>
        <dbReference type="PIRSR" id="PIRSR606539-1"/>
    </source>
</evidence>
<feature type="region of interest" description="Disordered" evidence="16">
    <location>
        <begin position="1306"/>
        <end position="1354"/>
    </location>
</feature>
<dbReference type="Pfam" id="PF16209">
    <property type="entry name" value="PhoLip_ATPase_N"/>
    <property type="match status" value="1"/>
</dbReference>
<dbReference type="InterPro" id="IPR044492">
    <property type="entry name" value="P_typ_ATPase_HD_dom"/>
</dbReference>
<evidence type="ECO:0000256" key="3">
    <source>
        <dbReference type="ARBA" id="ARBA00022692"/>
    </source>
</evidence>
<dbReference type="InterPro" id="IPR023214">
    <property type="entry name" value="HAD_sf"/>
</dbReference>
<dbReference type="GO" id="GO:0005802">
    <property type="term" value="C:trans-Golgi network"/>
    <property type="evidence" value="ECO:0007669"/>
    <property type="project" value="TreeGrafter"/>
</dbReference>
<evidence type="ECO:0000313" key="20">
    <source>
        <dbReference type="Proteomes" id="UP001153636"/>
    </source>
</evidence>
<feature type="compositionally biased region" description="Polar residues" evidence="16">
    <location>
        <begin position="839"/>
        <end position="859"/>
    </location>
</feature>
<dbReference type="GO" id="GO:0045332">
    <property type="term" value="P:phospholipid translocation"/>
    <property type="evidence" value="ECO:0007669"/>
    <property type="project" value="TreeGrafter"/>
</dbReference>
<dbReference type="PANTHER" id="PTHR24092">
    <property type="entry name" value="PROBABLE PHOSPHOLIPID-TRANSPORTING ATPASE"/>
    <property type="match status" value="1"/>
</dbReference>
<evidence type="ECO:0000256" key="4">
    <source>
        <dbReference type="ARBA" id="ARBA00022723"/>
    </source>
</evidence>
<dbReference type="GO" id="GO:0005524">
    <property type="term" value="F:ATP binding"/>
    <property type="evidence" value="ECO:0007669"/>
    <property type="project" value="UniProtKB-UniRule"/>
</dbReference>
<dbReference type="GO" id="GO:0007030">
    <property type="term" value="P:Golgi organization"/>
    <property type="evidence" value="ECO:0007669"/>
    <property type="project" value="TreeGrafter"/>
</dbReference>
<comment type="catalytic activity">
    <reaction evidence="11 15">
        <text>ATP + H2O + phospholipidSide 1 = ADP + phosphate + phospholipidSide 2.</text>
        <dbReference type="EC" id="7.6.2.1"/>
    </reaction>
</comment>
<evidence type="ECO:0000256" key="10">
    <source>
        <dbReference type="ARBA" id="ARBA00023136"/>
    </source>
</evidence>
<dbReference type="PROSITE" id="PS00154">
    <property type="entry name" value="ATPASE_E1_E2"/>
    <property type="match status" value="1"/>
</dbReference>
<feature type="binding site" evidence="13">
    <location>
        <position position="931"/>
    </location>
    <ligand>
        <name>ATP</name>
        <dbReference type="ChEBI" id="CHEBI:30616"/>
    </ligand>
</feature>
<dbReference type="NCBIfam" id="TIGR01652">
    <property type="entry name" value="ATPase-Plipid"/>
    <property type="match status" value="1"/>
</dbReference>
<feature type="binding site" evidence="13">
    <location>
        <position position="497"/>
    </location>
    <ligand>
        <name>ATP</name>
        <dbReference type="ChEBI" id="CHEBI:30616"/>
    </ligand>
</feature>
<feature type="transmembrane region" description="Helical" evidence="15">
    <location>
        <begin position="1023"/>
        <end position="1041"/>
    </location>
</feature>
<dbReference type="SUPFAM" id="SSF56784">
    <property type="entry name" value="HAD-like"/>
    <property type="match status" value="1"/>
</dbReference>
<dbReference type="SFLD" id="SFLDF00027">
    <property type="entry name" value="p-type_atpase"/>
    <property type="match status" value="1"/>
</dbReference>
<dbReference type="SUPFAM" id="SSF81665">
    <property type="entry name" value="Calcium ATPase, transmembrane domain M"/>
    <property type="match status" value="1"/>
</dbReference>
<evidence type="ECO:0000256" key="14">
    <source>
        <dbReference type="PIRSR" id="PIRSR606539-3"/>
    </source>
</evidence>
<feature type="binding site" evidence="14">
    <location>
        <position position="499"/>
    </location>
    <ligand>
        <name>Mg(2+)</name>
        <dbReference type="ChEBI" id="CHEBI:18420"/>
    </ligand>
</feature>
<dbReference type="InterPro" id="IPR001757">
    <property type="entry name" value="P_typ_ATPase"/>
</dbReference>
<dbReference type="Gene3D" id="2.70.150.10">
    <property type="entry name" value="Calcium-transporting ATPase, cytoplasmic transduction domain A"/>
    <property type="match status" value="1"/>
</dbReference>
<protein>
    <recommendedName>
        <fullName evidence="15">Phospholipid-transporting ATPase</fullName>
        <ecNumber evidence="15">7.6.2.1</ecNumber>
    </recommendedName>
</protein>
<dbReference type="InterPro" id="IPR023299">
    <property type="entry name" value="ATPase_P-typ_cyto_dom_N"/>
</dbReference>
<dbReference type="GO" id="GO:0016887">
    <property type="term" value="F:ATP hydrolysis activity"/>
    <property type="evidence" value="ECO:0007669"/>
    <property type="project" value="InterPro"/>
</dbReference>
<dbReference type="GO" id="GO:0140326">
    <property type="term" value="F:ATPase-coupled intramembrane lipid transporter activity"/>
    <property type="evidence" value="ECO:0007669"/>
    <property type="project" value="UniProtKB-EC"/>
</dbReference>
<dbReference type="GO" id="GO:0005886">
    <property type="term" value="C:plasma membrane"/>
    <property type="evidence" value="ECO:0007669"/>
    <property type="project" value="TreeGrafter"/>
</dbReference>
<name>A0A9P0D3I5_9CUCU</name>
<keyword evidence="3 15" id="KW-0812">Transmembrane</keyword>
<feature type="binding site" evidence="14">
    <location>
        <position position="957"/>
    </location>
    <ligand>
        <name>Mg(2+)</name>
        <dbReference type="ChEBI" id="CHEBI:18420"/>
    </ligand>
</feature>
<dbReference type="InterPro" id="IPR006539">
    <property type="entry name" value="P-type_ATPase_IV"/>
</dbReference>
<feature type="binding site" evidence="13">
    <location>
        <position position="642"/>
    </location>
    <ligand>
        <name>ATP</name>
        <dbReference type="ChEBI" id="CHEBI:30616"/>
    </ligand>
</feature>
<dbReference type="PRINTS" id="PR00119">
    <property type="entry name" value="CATATPASE"/>
</dbReference>
<comment type="subcellular location">
    <subcellularLocation>
        <location evidence="1 15">Membrane</location>
        <topology evidence="1 15">Multi-pass membrane protein</topology>
    </subcellularLocation>
</comment>
<dbReference type="EMBL" id="OV651819">
    <property type="protein sequence ID" value="CAH1113612.1"/>
    <property type="molecule type" value="Genomic_DNA"/>
</dbReference>
<dbReference type="NCBIfam" id="TIGR01494">
    <property type="entry name" value="ATPase_P-type"/>
    <property type="match status" value="1"/>
</dbReference>
<feature type="binding site" evidence="14">
    <location>
        <position position="497"/>
    </location>
    <ligand>
        <name>Mg(2+)</name>
        <dbReference type="ChEBI" id="CHEBI:18420"/>
    </ligand>
</feature>
<feature type="binding site" evidence="14">
    <location>
        <position position="961"/>
    </location>
    <ligand>
        <name>Mg(2+)</name>
        <dbReference type="ChEBI" id="CHEBI:18420"/>
    </ligand>
</feature>
<feature type="transmembrane region" description="Helical" evidence="15">
    <location>
        <begin position="1201"/>
        <end position="1224"/>
    </location>
</feature>
<comment type="similarity">
    <text evidence="2 15">Belongs to the cation transport ATPase (P-type) (TC 3.A.3) family. Type IV subfamily.</text>
</comment>
<feature type="active site" description="4-aspartylphosphate intermediate" evidence="12">
    <location>
        <position position="497"/>
    </location>
</feature>
<keyword evidence="20" id="KW-1185">Reference proteome</keyword>
<feature type="transmembrane region" description="Helical" evidence="15">
    <location>
        <begin position="421"/>
        <end position="449"/>
    </location>
</feature>
<dbReference type="Proteomes" id="UP001153636">
    <property type="component" value="Chromosome 7"/>
</dbReference>
<dbReference type="FunFam" id="3.40.1110.10:FF:000188">
    <property type="entry name" value="Phospholipid-transporting ATPase"/>
    <property type="match status" value="1"/>
</dbReference>
<feature type="binding site" evidence="13">
    <location>
        <position position="601"/>
    </location>
    <ligand>
        <name>ATP</name>
        <dbReference type="ChEBI" id="CHEBI:30616"/>
    </ligand>
</feature>
<feature type="binding site" evidence="13">
    <location>
        <position position="780"/>
    </location>
    <ligand>
        <name>ATP</name>
        <dbReference type="ChEBI" id="CHEBI:30616"/>
    </ligand>
</feature>
<dbReference type="InterPro" id="IPR008250">
    <property type="entry name" value="ATPase_P-typ_transduc_dom_A_sf"/>
</dbReference>
<keyword evidence="8 15" id="KW-1278">Translocase</keyword>
<dbReference type="GO" id="GO:0000287">
    <property type="term" value="F:magnesium ion binding"/>
    <property type="evidence" value="ECO:0007669"/>
    <property type="project" value="UniProtKB-UniRule"/>
</dbReference>
<feature type="binding site" evidence="13">
    <location>
        <position position="778"/>
    </location>
    <ligand>
        <name>ATP</name>
        <dbReference type="ChEBI" id="CHEBI:30616"/>
    </ligand>
</feature>
<evidence type="ECO:0000259" key="18">
    <source>
        <dbReference type="Pfam" id="PF16212"/>
    </source>
</evidence>
<dbReference type="Pfam" id="PF13246">
    <property type="entry name" value="Cation_ATPase"/>
    <property type="match status" value="1"/>
</dbReference>
<evidence type="ECO:0000256" key="8">
    <source>
        <dbReference type="ARBA" id="ARBA00022967"/>
    </source>
</evidence>
<dbReference type="CDD" id="cd02073">
    <property type="entry name" value="P-type_ATPase_APLT_Dnf-like"/>
    <property type="match status" value="1"/>
</dbReference>
<evidence type="ECO:0000256" key="1">
    <source>
        <dbReference type="ARBA" id="ARBA00004141"/>
    </source>
</evidence>
<feature type="binding site" evidence="13">
    <location>
        <position position="499"/>
    </location>
    <ligand>
        <name>ATP</name>
        <dbReference type="ChEBI" id="CHEBI:30616"/>
    </ligand>
</feature>
<evidence type="ECO:0000256" key="9">
    <source>
        <dbReference type="ARBA" id="ARBA00022989"/>
    </source>
</evidence>
<feature type="binding site" evidence="13">
    <location>
        <position position="937"/>
    </location>
    <ligand>
        <name>ATP</name>
        <dbReference type="ChEBI" id="CHEBI:30616"/>
    </ligand>
</feature>
<feature type="binding site" evidence="13">
    <location>
        <position position="698"/>
    </location>
    <ligand>
        <name>ATP</name>
        <dbReference type="ChEBI" id="CHEBI:30616"/>
    </ligand>
</feature>
<evidence type="ECO:0000256" key="15">
    <source>
        <dbReference type="RuleBase" id="RU362033"/>
    </source>
</evidence>
<evidence type="ECO:0000313" key="19">
    <source>
        <dbReference type="EMBL" id="CAH1113612.1"/>
    </source>
</evidence>
<dbReference type="SFLD" id="SFLDS00003">
    <property type="entry name" value="Haloacid_Dehalogenase"/>
    <property type="match status" value="1"/>
</dbReference>
<dbReference type="Pfam" id="PF16212">
    <property type="entry name" value="PhoLip_ATPase_C"/>
    <property type="match status" value="1"/>
</dbReference>
<keyword evidence="5 13" id="KW-0547">Nucleotide-binding</keyword>
<evidence type="ECO:0000256" key="16">
    <source>
        <dbReference type="SAM" id="MobiDB-lite"/>
    </source>
</evidence>
<dbReference type="Gene3D" id="3.40.50.1000">
    <property type="entry name" value="HAD superfamily/HAD-like"/>
    <property type="match status" value="1"/>
</dbReference>
<keyword evidence="7 14" id="KW-0460">Magnesium</keyword>
<feature type="domain" description="P-type ATPase C-terminal" evidence="18">
    <location>
        <begin position="983"/>
        <end position="1230"/>
    </location>
</feature>
<gene>
    <name evidence="19" type="ORF">PSYICH_LOCUS13541</name>
</gene>
<feature type="binding site" evidence="13">
    <location>
        <position position="961"/>
    </location>
    <ligand>
        <name>ATP</name>
        <dbReference type="ChEBI" id="CHEBI:30616"/>
    </ligand>
</feature>
<evidence type="ECO:0000256" key="11">
    <source>
        <dbReference type="ARBA" id="ARBA00034036"/>
    </source>
</evidence>
<evidence type="ECO:0000256" key="7">
    <source>
        <dbReference type="ARBA" id="ARBA00022842"/>
    </source>
</evidence>